<evidence type="ECO:0000256" key="1">
    <source>
        <dbReference type="SAM" id="MobiDB-lite"/>
    </source>
</evidence>
<keyword evidence="2" id="KW-0812">Transmembrane</keyword>
<gene>
    <name evidence="4" type="ORF">PCL_05125</name>
    <name evidence="3" type="ORF">Purlil1_8823</name>
</gene>
<evidence type="ECO:0000313" key="6">
    <source>
        <dbReference type="Proteomes" id="UP001287286"/>
    </source>
</evidence>
<evidence type="ECO:0000256" key="2">
    <source>
        <dbReference type="SAM" id="Phobius"/>
    </source>
</evidence>
<evidence type="ECO:0008006" key="7">
    <source>
        <dbReference type="Google" id="ProtNLM"/>
    </source>
</evidence>
<dbReference type="GO" id="GO:0005262">
    <property type="term" value="F:calcium channel activity"/>
    <property type="evidence" value="ECO:0007669"/>
    <property type="project" value="InterPro"/>
</dbReference>
<dbReference type="Proteomes" id="UP000245956">
    <property type="component" value="Unassembled WGS sequence"/>
</dbReference>
<dbReference type="EMBL" id="JAWRVI010000037">
    <property type="protein sequence ID" value="KAK4086873.1"/>
    <property type="molecule type" value="Genomic_DNA"/>
</dbReference>
<dbReference type="PANTHER" id="PTHR39142:SF1">
    <property type="entry name" value="AEL197CP"/>
    <property type="match status" value="1"/>
</dbReference>
<dbReference type="EMBL" id="LCWV01000025">
    <property type="protein sequence ID" value="PWI66427.1"/>
    <property type="molecule type" value="Genomic_DNA"/>
</dbReference>
<accession>A0A2U3DVZ9</accession>
<dbReference type="InterPro" id="IPR024338">
    <property type="entry name" value="MID1/Yam8"/>
</dbReference>
<reference evidence="4 5" key="2">
    <citation type="journal article" date="2016" name="Front. Microbiol.">
        <title>Genome and transcriptome sequences reveal the specific parasitism of the nematophagous Purpureocillium lilacinum 36-1.</title>
        <authorList>
            <person name="Xie J."/>
            <person name="Li S."/>
            <person name="Mo C."/>
            <person name="Xiao X."/>
            <person name="Peng D."/>
            <person name="Wang G."/>
            <person name="Xiao Y."/>
        </authorList>
    </citation>
    <scope>NUCLEOTIDE SEQUENCE [LARGE SCALE GENOMIC DNA]</scope>
    <source>
        <strain evidence="4 5">36-1</strain>
    </source>
</reference>
<reference evidence="3 6" key="4">
    <citation type="journal article" date="2024" name="Microbiol. Resour. Announc.">
        <title>Genome annotations for the ascomycete fungi Trichoderma harzianum, Trichoderma aggressivum, and Purpureocillium lilacinum.</title>
        <authorList>
            <person name="Beijen E.P.W."/>
            <person name="Ohm R.A."/>
        </authorList>
    </citation>
    <scope>NUCLEOTIDE SEQUENCE [LARGE SCALE GENOMIC DNA]</scope>
    <source>
        <strain evidence="3 6">CBS 150709</strain>
    </source>
</reference>
<keyword evidence="2" id="KW-0472">Membrane</keyword>
<evidence type="ECO:0000313" key="5">
    <source>
        <dbReference type="Proteomes" id="UP000245956"/>
    </source>
</evidence>
<protein>
    <recommendedName>
        <fullName evidence="7">Calcium channel subunit Mid1</fullName>
    </recommendedName>
</protein>
<dbReference type="Pfam" id="PF12929">
    <property type="entry name" value="Mid1"/>
    <property type="match status" value="1"/>
</dbReference>
<comment type="caution">
    <text evidence="4">The sequence shown here is derived from an EMBL/GenBank/DDBJ whole genome shotgun (WGS) entry which is preliminary data.</text>
</comment>
<feature type="compositionally biased region" description="Low complexity" evidence="1">
    <location>
        <begin position="254"/>
        <end position="266"/>
    </location>
</feature>
<name>A0A2U3DVZ9_PURLI</name>
<dbReference type="Proteomes" id="UP001287286">
    <property type="component" value="Unassembled WGS sequence"/>
</dbReference>
<sequence length="742" mass="80530">MTKGSLSLGGPFPPDQRGARCGCAAAPCPPIELLRHAPETAVTARIREQSAALLQDLQGADETLPLTIPRPQRLAMVPVCALRQSARAPLARRTRTGVRVLQQLRLEVGPPGPGLRAASKMQLSPLQSRLVASLAASIFLLILYLLLVSPRLAFAAEIPLDSYQPIVAARDIDNALQDALYEPEFELFDRSLLGRAPPGVETLHLDQPRALNLEPGTTACYMVEKAVLQGNAASGNTPREEMKREALPDDDTGSDSSTPSGKPTGTLYLSANTCRQPRAAGSKANAPAPQLIISVSNSTLAGCPKASKPLRDDRDKVFEEGAVTYSVNATGDIYIGITAPNVSTDFQGVYNYEVAASLEDYFHRYDDQGNSELLWMDSDSSSALLVTRPLSQSKGDITRIMSQEPPYELFVSNKNWTDMNGMMHSACGLQRSAQIMANSASNNNLNSPVKTAMTLRGPGGFPKQQFYFVALNESTTYTGILVKKANVTAHEKRQAGSTAGPGSVVFRATEFNTMSGTNCQVVTDLEFCDEIQYAVPGNSKKFNNTALAKAYDDYAKSMYANFEKVMMQIPCEAGRTSRYSLAKTCDDCRTAYKRWLCSVSIPRCEDFGSGNAFSLVRNAGQAFPNGTKLPDDVRSAFETQPYSMVSRNVFIDEKIEPGPYKEMLPCEDICYNVVQSCPAKMAFRCPQPKLVAFNYSYGQRDANGSTIACNYPGEARTPMSAAMRTVPNLMLATVAILAVVFG</sequence>
<proteinExistence type="predicted"/>
<feature type="region of interest" description="Disordered" evidence="1">
    <location>
        <begin position="231"/>
        <end position="268"/>
    </location>
</feature>
<reference evidence="3" key="3">
    <citation type="submission" date="2023-11" db="EMBL/GenBank/DDBJ databases">
        <authorList>
            <person name="Beijen E."/>
            <person name="Ohm R.A."/>
        </authorList>
    </citation>
    <scope>NUCLEOTIDE SEQUENCE</scope>
    <source>
        <strain evidence="3">CBS 150709</strain>
    </source>
</reference>
<evidence type="ECO:0000313" key="4">
    <source>
        <dbReference type="EMBL" id="PWI66427.1"/>
    </source>
</evidence>
<dbReference type="PANTHER" id="PTHR39142">
    <property type="entry name" value="MID1P"/>
    <property type="match status" value="1"/>
</dbReference>
<keyword evidence="2" id="KW-1133">Transmembrane helix</keyword>
<reference evidence="4" key="1">
    <citation type="submission" date="2015-05" db="EMBL/GenBank/DDBJ databases">
        <authorList>
            <person name="Wang D.B."/>
            <person name="Wang M."/>
        </authorList>
    </citation>
    <scope>NUCLEOTIDE SEQUENCE</scope>
    <source>
        <strain evidence="4">36-1</strain>
    </source>
</reference>
<dbReference type="GO" id="GO:0098703">
    <property type="term" value="P:calcium ion import across plasma membrane"/>
    <property type="evidence" value="ECO:0007669"/>
    <property type="project" value="InterPro"/>
</dbReference>
<feature type="transmembrane region" description="Helical" evidence="2">
    <location>
        <begin position="130"/>
        <end position="147"/>
    </location>
</feature>
<evidence type="ECO:0000313" key="3">
    <source>
        <dbReference type="EMBL" id="KAK4086873.1"/>
    </source>
</evidence>
<dbReference type="AlphaFoldDB" id="A0A2U3DVZ9"/>
<keyword evidence="6" id="KW-1185">Reference proteome</keyword>
<organism evidence="4 5">
    <name type="scientific">Purpureocillium lilacinum</name>
    <name type="common">Paecilomyces lilacinus</name>
    <dbReference type="NCBI Taxonomy" id="33203"/>
    <lineage>
        <taxon>Eukaryota</taxon>
        <taxon>Fungi</taxon>
        <taxon>Dikarya</taxon>
        <taxon>Ascomycota</taxon>
        <taxon>Pezizomycotina</taxon>
        <taxon>Sordariomycetes</taxon>
        <taxon>Hypocreomycetidae</taxon>
        <taxon>Hypocreales</taxon>
        <taxon>Ophiocordycipitaceae</taxon>
        <taxon>Purpureocillium</taxon>
    </lineage>
</organism>
<feature type="compositionally biased region" description="Basic and acidic residues" evidence="1">
    <location>
        <begin position="238"/>
        <end position="247"/>
    </location>
</feature>